<dbReference type="InterPro" id="IPR001452">
    <property type="entry name" value="SH3_domain"/>
</dbReference>
<evidence type="ECO:0000259" key="7">
    <source>
        <dbReference type="PROSITE" id="PS51741"/>
    </source>
</evidence>
<organism evidence="9">
    <name type="scientific">Lepeophtheirus salmonis</name>
    <name type="common">Salmon louse</name>
    <name type="synonym">Caligus salmonis</name>
    <dbReference type="NCBI Taxonomy" id="72036"/>
    <lineage>
        <taxon>Eukaryota</taxon>
        <taxon>Metazoa</taxon>
        <taxon>Ecdysozoa</taxon>
        <taxon>Arthropoda</taxon>
        <taxon>Crustacea</taxon>
        <taxon>Multicrustacea</taxon>
        <taxon>Hexanauplia</taxon>
        <taxon>Copepoda</taxon>
        <taxon>Siphonostomatoida</taxon>
        <taxon>Caligidae</taxon>
        <taxon>Lepeophtheirus</taxon>
    </lineage>
</organism>
<dbReference type="EMBL" id="HG994587">
    <property type="protein sequence ID" value="CAF3027495.1"/>
    <property type="molecule type" value="Genomic_DNA"/>
</dbReference>
<dbReference type="SMART" id="SM00326">
    <property type="entry name" value="SH3"/>
    <property type="match status" value="1"/>
</dbReference>
<feature type="compositionally biased region" description="Polar residues" evidence="5">
    <location>
        <begin position="402"/>
        <end position="411"/>
    </location>
</feature>
<dbReference type="InterPro" id="IPR036028">
    <property type="entry name" value="SH3-like_dom_sf"/>
</dbReference>
<evidence type="ECO:0000256" key="3">
    <source>
        <dbReference type="PROSITE-ProRule" id="PRU01077"/>
    </source>
</evidence>
<evidence type="ECO:0000313" key="10">
    <source>
        <dbReference type="Proteomes" id="UP000675881"/>
    </source>
</evidence>
<accession>A0A0K2V4Z3</accession>
<dbReference type="PROSITE" id="PS51741">
    <property type="entry name" value="F_BAR"/>
    <property type="match status" value="1"/>
</dbReference>
<keyword evidence="10" id="KW-1185">Reference proteome</keyword>
<keyword evidence="1 2" id="KW-0728">SH3 domain</keyword>
<dbReference type="SUPFAM" id="SSF50044">
    <property type="entry name" value="SH3-domain"/>
    <property type="match status" value="1"/>
</dbReference>
<dbReference type="Pfam" id="PF00611">
    <property type="entry name" value="FCH"/>
    <property type="match status" value="1"/>
</dbReference>
<dbReference type="PROSITE" id="PS50002">
    <property type="entry name" value="SH3"/>
    <property type="match status" value="1"/>
</dbReference>
<protein>
    <submittedName>
        <fullName evidence="8">FNBP1</fullName>
    </submittedName>
</protein>
<evidence type="ECO:0000259" key="6">
    <source>
        <dbReference type="PROSITE" id="PS50002"/>
    </source>
</evidence>
<evidence type="ECO:0000256" key="5">
    <source>
        <dbReference type="SAM" id="MobiDB-lite"/>
    </source>
</evidence>
<evidence type="ECO:0000256" key="2">
    <source>
        <dbReference type="PROSITE-ProRule" id="PRU00192"/>
    </source>
</evidence>
<dbReference type="SUPFAM" id="SSF103657">
    <property type="entry name" value="BAR/IMD domain-like"/>
    <property type="match status" value="1"/>
</dbReference>
<name>A0A0K2V4Z3_LEPSM</name>
<dbReference type="Gene3D" id="1.20.1270.60">
    <property type="entry name" value="Arfaptin homology (AH) domain/BAR domain"/>
    <property type="match status" value="1"/>
</dbReference>
<dbReference type="EMBL" id="HACA01027999">
    <property type="protein sequence ID" value="CDW45360.1"/>
    <property type="molecule type" value="Transcribed_RNA"/>
</dbReference>
<feature type="domain" description="F-BAR" evidence="7">
    <location>
        <begin position="1"/>
        <end position="270"/>
    </location>
</feature>
<evidence type="ECO:0000313" key="8">
    <source>
        <dbReference type="EMBL" id="CAF3027495.1"/>
    </source>
</evidence>
<evidence type="ECO:0000256" key="1">
    <source>
        <dbReference type="ARBA" id="ARBA00022443"/>
    </source>
</evidence>
<sequence>MSWGTELWDRYKVLYRHSEGGIDFLENSVSNFINERGKIEKEYAHKLRKLVDKFHPKESGGNGKKFTRPNEEYSYITGYKEMLQEVGYIAGQHEIIAEHCSIDNCKKMKEQIKKLKEKRKKNLKEFNRIESDLKRTYSSFESCRNEFRKAYEDSEKSTEAYRQGDLDGNVSPKEMEKLKNMMNSRSQNCDVHKGHYASSLLETNDFQREYYSRLLPEVLDTLQGLEKDQIAILVEAISSYIHKEKDILPIIGKCHESIIKALEKVSPQDDTEIDIEKFKSGDIPPGDFKMDDMSNPYEMLTKDPVEKATNLNLYPRKRELEHILDEKEKELATVNKTLSSINLMITSYEKNPSFGSKKDKDKFNVEKTKLLSQKNTLEVEVSNLHAELTSVEDRLELLKNRSPISSSNSPMFLQRDHRGSQSSGSLKSSNLSIGSNSINTNTTNGNMNTSPDHSVPEEEYESWNDNNNNRNNGGGLSPLPPPPPPPPMILDSSTAEVLICSAMYAYDGDDVTENIIPMADGERFQILEEDFDHSGWTRVKRLSLKFFNDSGEGYVPTSFLKICYPAPNESRI</sequence>
<feature type="compositionally biased region" description="Low complexity" evidence="5">
    <location>
        <begin position="420"/>
        <end position="450"/>
    </location>
</feature>
<dbReference type="AlphaFoldDB" id="A0A0K2V4Z3"/>
<proteinExistence type="predicted"/>
<feature type="coiled-coil region" evidence="4">
    <location>
        <begin position="105"/>
        <end position="132"/>
    </location>
</feature>
<feature type="coiled-coil region" evidence="4">
    <location>
        <begin position="374"/>
        <end position="401"/>
    </location>
</feature>
<dbReference type="PANTHER" id="PTHR15735">
    <property type="entry name" value="FCH AND DOUBLE SH3 DOMAINS PROTEIN"/>
    <property type="match status" value="1"/>
</dbReference>
<dbReference type="InterPro" id="IPR031160">
    <property type="entry name" value="F_BAR_dom"/>
</dbReference>
<evidence type="ECO:0000313" key="9">
    <source>
        <dbReference type="EMBL" id="CDW45360.1"/>
    </source>
</evidence>
<dbReference type="InterPro" id="IPR027267">
    <property type="entry name" value="AH/BAR_dom_sf"/>
</dbReference>
<dbReference type="Proteomes" id="UP000675881">
    <property type="component" value="Chromosome 8"/>
</dbReference>
<feature type="domain" description="SH3" evidence="6">
    <location>
        <begin position="495"/>
        <end position="565"/>
    </location>
</feature>
<dbReference type="OrthoDB" id="8783038at2759"/>
<feature type="compositionally biased region" description="Pro residues" evidence="5">
    <location>
        <begin position="478"/>
        <end position="488"/>
    </location>
</feature>
<evidence type="ECO:0000256" key="4">
    <source>
        <dbReference type="SAM" id="Coils"/>
    </source>
</evidence>
<reference evidence="9" key="1">
    <citation type="submission" date="2014-05" db="EMBL/GenBank/DDBJ databases">
        <authorList>
            <person name="Chronopoulou M."/>
        </authorList>
    </citation>
    <scope>NUCLEOTIDE SEQUENCE</scope>
    <source>
        <tissue evidence="9">Whole organism</tissue>
    </source>
</reference>
<dbReference type="SMART" id="SM00055">
    <property type="entry name" value="FCH"/>
    <property type="match status" value="1"/>
</dbReference>
<dbReference type="Gene3D" id="2.30.30.40">
    <property type="entry name" value="SH3 Domains"/>
    <property type="match status" value="1"/>
</dbReference>
<gene>
    <name evidence="9" type="primary">Cip4</name>
    <name evidence="8" type="ORF">LSAA_13532</name>
</gene>
<feature type="region of interest" description="Disordered" evidence="5">
    <location>
        <begin position="402"/>
        <end position="490"/>
    </location>
</feature>
<dbReference type="PANTHER" id="PTHR15735:SF12">
    <property type="entry name" value="CDC42-INTERACTING PROTEIN 4, ISOFORM B"/>
    <property type="match status" value="1"/>
</dbReference>
<keyword evidence="3 4" id="KW-0175">Coiled coil</keyword>
<reference evidence="8" key="2">
    <citation type="submission" date="2021-02" db="EMBL/GenBank/DDBJ databases">
        <authorList>
            <person name="Bekaert M."/>
        </authorList>
    </citation>
    <scope>NUCLEOTIDE SEQUENCE</scope>
    <source>
        <strain evidence="8">IoA-00</strain>
    </source>
</reference>
<dbReference type="InterPro" id="IPR001060">
    <property type="entry name" value="FCH_dom"/>
</dbReference>